<dbReference type="GO" id="GO:0004712">
    <property type="term" value="F:protein serine/threonine/tyrosine kinase activity"/>
    <property type="evidence" value="ECO:0000318"/>
    <property type="project" value="GO_Central"/>
</dbReference>
<evidence type="ECO:0000256" key="4">
    <source>
        <dbReference type="ARBA" id="ARBA00022777"/>
    </source>
</evidence>
<evidence type="ECO:0000256" key="5">
    <source>
        <dbReference type="ARBA" id="ARBA00022840"/>
    </source>
</evidence>
<organism evidence="10 11">
    <name type="scientific">Klebsormidium nitens</name>
    <name type="common">Green alga</name>
    <name type="synonym">Ulothrix nitens</name>
    <dbReference type="NCBI Taxonomy" id="105231"/>
    <lineage>
        <taxon>Eukaryota</taxon>
        <taxon>Viridiplantae</taxon>
        <taxon>Streptophyta</taxon>
        <taxon>Klebsormidiophyceae</taxon>
        <taxon>Klebsormidiales</taxon>
        <taxon>Klebsormidiaceae</taxon>
        <taxon>Klebsormidium</taxon>
    </lineage>
</organism>
<proteinExistence type="predicted"/>
<evidence type="ECO:0000313" key="11">
    <source>
        <dbReference type="Proteomes" id="UP000054558"/>
    </source>
</evidence>
<dbReference type="GO" id="GO:0004674">
    <property type="term" value="F:protein serine/threonine kinase activity"/>
    <property type="evidence" value="ECO:0000318"/>
    <property type="project" value="GO_Central"/>
</dbReference>
<dbReference type="GO" id="GO:0000776">
    <property type="term" value="C:kinetochore"/>
    <property type="evidence" value="ECO:0000318"/>
    <property type="project" value="GO_Central"/>
</dbReference>
<dbReference type="InterPro" id="IPR027084">
    <property type="entry name" value="Mps1_cat"/>
</dbReference>
<feature type="compositionally biased region" description="Basic and acidic residues" evidence="7">
    <location>
        <begin position="588"/>
        <end position="597"/>
    </location>
</feature>
<evidence type="ECO:0000259" key="9">
    <source>
        <dbReference type="PROSITE" id="PS51489"/>
    </source>
</evidence>
<feature type="compositionally biased region" description="Gly residues" evidence="7">
    <location>
        <begin position="939"/>
        <end position="950"/>
    </location>
</feature>
<reference evidence="10 11" key="1">
    <citation type="journal article" date="2014" name="Nat. Commun.">
        <title>Klebsormidium flaccidum genome reveals primary factors for plant terrestrial adaptation.</title>
        <authorList>
            <person name="Hori K."/>
            <person name="Maruyama F."/>
            <person name="Fujisawa T."/>
            <person name="Togashi T."/>
            <person name="Yamamoto N."/>
            <person name="Seo M."/>
            <person name="Sato S."/>
            <person name="Yamada T."/>
            <person name="Mori H."/>
            <person name="Tajima N."/>
            <person name="Moriyama T."/>
            <person name="Ikeuchi M."/>
            <person name="Watanabe M."/>
            <person name="Wada H."/>
            <person name="Kobayashi K."/>
            <person name="Saito M."/>
            <person name="Masuda T."/>
            <person name="Sasaki-Sekimoto Y."/>
            <person name="Mashiguchi K."/>
            <person name="Awai K."/>
            <person name="Shimojima M."/>
            <person name="Masuda S."/>
            <person name="Iwai M."/>
            <person name="Nobusawa T."/>
            <person name="Narise T."/>
            <person name="Kondo S."/>
            <person name="Saito H."/>
            <person name="Sato R."/>
            <person name="Murakawa M."/>
            <person name="Ihara Y."/>
            <person name="Oshima-Yamada Y."/>
            <person name="Ohtaka K."/>
            <person name="Satoh M."/>
            <person name="Sonobe K."/>
            <person name="Ishii M."/>
            <person name="Ohtani R."/>
            <person name="Kanamori-Sato M."/>
            <person name="Honoki R."/>
            <person name="Miyazaki D."/>
            <person name="Mochizuki H."/>
            <person name="Umetsu J."/>
            <person name="Higashi K."/>
            <person name="Shibata D."/>
            <person name="Kamiya Y."/>
            <person name="Sato N."/>
            <person name="Nakamura Y."/>
            <person name="Tabata S."/>
            <person name="Ida S."/>
            <person name="Kurokawa K."/>
            <person name="Ohta H."/>
        </authorList>
    </citation>
    <scope>NUCLEOTIDE SEQUENCE [LARGE SCALE GENOMIC DNA]</scope>
    <source>
        <strain evidence="10 11">NIES-2285</strain>
    </source>
</reference>
<feature type="compositionally biased region" description="Low complexity" evidence="7">
    <location>
        <begin position="1132"/>
        <end position="1166"/>
    </location>
</feature>
<feature type="compositionally biased region" description="Polar residues" evidence="7">
    <location>
        <begin position="371"/>
        <end position="382"/>
    </location>
</feature>
<feature type="compositionally biased region" description="Basic and acidic residues" evidence="7">
    <location>
        <begin position="892"/>
        <end position="910"/>
    </location>
</feature>
<dbReference type="PROSITE" id="PS00107">
    <property type="entry name" value="PROTEIN_KINASE_ATP"/>
    <property type="match status" value="1"/>
</dbReference>
<dbReference type="SMART" id="SM00220">
    <property type="entry name" value="S_TKc"/>
    <property type="match status" value="1"/>
</dbReference>
<dbReference type="CDD" id="cd14131">
    <property type="entry name" value="PKc_Mps1"/>
    <property type="match status" value="1"/>
</dbReference>
<gene>
    <name evidence="10" type="ORF">KFL_004040040</name>
</gene>
<evidence type="ECO:0000259" key="8">
    <source>
        <dbReference type="PROSITE" id="PS50011"/>
    </source>
</evidence>
<feature type="compositionally biased region" description="Polar residues" evidence="7">
    <location>
        <begin position="503"/>
        <end position="527"/>
    </location>
</feature>
<feature type="compositionally biased region" description="Pro residues" evidence="7">
    <location>
        <begin position="722"/>
        <end position="732"/>
    </location>
</feature>
<dbReference type="SMART" id="SM00777">
    <property type="entry name" value="Mad3_BUB1_I"/>
    <property type="match status" value="1"/>
</dbReference>
<feature type="region of interest" description="Disordered" evidence="7">
    <location>
        <begin position="312"/>
        <end position="449"/>
    </location>
</feature>
<keyword evidence="2" id="KW-0808">Transferase</keyword>
<keyword evidence="5 6" id="KW-0067">ATP-binding</keyword>
<dbReference type="Proteomes" id="UP000054558">
    <property type="component" value="Unassembled WGS sequence"/>
</dbReference>
<dbReference type="EMBL" id="DF237353">
    <property type="protein sequence ID" value="GAQ88144.1"/>
    <property type="molecule type" value="Genomic_DNA"/>
</dbReference>
<dbReference type="GO" id="GO:0005634">
    <property type="term" value="C:nucleus"/>
    <property type="evidence" value="ECO:0000318"/>
    <property type="project" value="GO_Central"/>
</dbReference>
<dbReference type="GO" id="GO:0005524">
    <property type="term" value="F:ATP binding"/>
    <property type="evidence" value="ECO:0007669"/>
    <property type="project" value="UniProtKB-UniRule"/>
</dbReference>
<evidence type="ECO:0000256" key="3">
    <source>
        <dbReference type="ARBA" id="ARBA00022741"/>
    </source>
</evidence>
<feature type="compositionally biased region" description="Low complexity" evidence="7">
    <location>
        <begin position="779"/>
        <end position="803"/>
    </location>
</feature>
<dbReference type="PROSITE" id="PS51489">
    <property type="entry name" value="BUB1_N"/>
    <property type="match status" value="1"/>
</dbReference>
<dbReference type="SUPFAM" id="SSF56112">
    <property type="entry name" value="Protein kinase-like (PK-like)"/>
    <property type="match status" value="1"/>
</dbReference>
<sequence>MAPHEEMYGGIGLSRLPPSMQSLRERIGGLKAATELGSSGETAVAISSQHQRPSDTFERLRDRALNTEKAARVAAASQQSLTNESPSLQRRRSSWETELDEYLSISSDTAAGLELRGRLQSPEAWLRFLQEHEQLQGSCKYSEAASEIGISRLYEWATKAIPRSLNISNEDYVRIWTGYAKHQMETSEEDARQIFKYLKSHHIGHGLACLYEEWALFEVAAGQPQKALQKVQEGIRQQATPAGHLEELQSKLLTSLQSRSESNLPAHPSPIPAPHSLERLSWPRSASAFQPSAPPVEQPSPLLRSHSLDKAGLALPPQSTPSTHQIRPQQGTPSAYRQQPFQPSLQPIPSPADAESLTTPSREAVRGTPRSFPSQRPESSKPSAAEERWRPDLTATSVQSVVEPTSASVLAGQDAAKGDFSTPYGKSRGSSSGGVPADGTTTFGMPTPSFGLGTSTLGKSGLPGGFKFDDTAHSGAGSCYVSQDNGRETGYGHTSHSVGGRSSIGSSFRWQPSPTSVTTRQLTTGVSSMGAPDRSQNAEEGPDESQVVLGGADVAGAPGRQSEKGADHSAGQSETVVGGREPAGLGQERIRDLRESLGRPGVPREWPPAIRRNVQTAGVAETGEASAGGSVSPTETVELPKGQLPDVSLPVQATRGREDGLQSRVGTPRQGGGEKADRSWPSLEELADRRGLTPGDQRGTVVATSATAAGGQSLTERNGPSSGPPKSAPPPLKMERPALSRGNQPTGVALERPQWMREPAKKLAPTLSPVEEKSRERASSNATSAKSGSKSSGSSSVKSAVTSKGDEETVSLSKPVGESAPEKEKGLPPASAAVENGAAAPKQGKQLRRLGLSGRARRVAGAEDAPSSAESTEELSPADEQPKDPLPVVIRQPRELPSDEELLQKMDEGRGAFSSQAEKGAADSIRGSKQGQEVLGTEQSGGKGITGGREGGSKEPDVAMVEGREAREASRGGKGTLDERRGSEWMDTKGQAVHTKAALPAATSAVSAYTQAELALPVTERGHESRSPRPAQQPGVPRTDLPSLGTNGPTPSLQTSGSAAPQTSRPTKPVISSTQAASPSENARQAEPSQPALNNPAQPQPVQPQNPLQQVTPASSRPRSEPRAPEKDQQRGHGAPQQGPGQATPKQGSSRVASSPAPQAPASANSRGSAHQGAREDDVVWLNGKRYQKLKTVGKGGSSRVYKVIGPDRSEFALKKIPLTGPGVGPEARQGFIEEIELLKRLQKRRNIIRYIDSEVREDVVYVLLEYGEIDLASLLKKEQQKAIEMGSKCVDENFIRRSWQQMLEAVHSVHQERIVHKDLKPANFLSVLGELKLIDFGIAKSMVDDATCIEQQRNHMGTVNYMSPEAIKSATTDVRVSRPSDVWSLGCILYQMAYGQLPFAHVPNQLHRMYVVADPNTKISFPPLRNPHLRDAIQRCLTYSPEGRISIPELLRHPFLRPDVLPAVPPTPPGPAATGFALSEQQIQSILAAVATAAPGSKLDLQEMLRQLAAHSGPGLAAALQQATTSK</sequence>
<dbReference type="GO" id="GO:0007059">
    <property type="term" value="P:chromosome segregation"/>
    <property type="evidence" value="ECO:0000318"/>
    <property type="project" value="GO_Central"/>
</dbReference>
<dbReference type="Pfam" id="PF08311">
    <property type="entry name" value="Mad3_BUB1_I"/>
    <property type="match status" value="1"/>
</dbReference>
<dbReference type="GO" id="GO:0033316">
    <property type="term" value="P:meiotic spindle assembly checkpoint signaling"/>
    <property type="evidence" value="ECO:0000318"/>
    <property type="project" value="GO_Central"/>
</dbReference>
<feature type="compositionally biased region" description="Polar residues" evidence="7">
    <location>
        <begin position="1044"/>
        <end position="1083"/>
    </location>
</feature>
<protein>
    <submittedName>
        <fullName evidence="10">Serine-threonine protein kinase</fullName>
    </submittedName>
</protein>
<feature type="compositionally biased region" description="Polar residues" evidence="7">
    <location>
        <begin position="320"/>
        <end position="347"/>
    </location>
</feature>
<feature type="compositionally biased region" description="Basic and acidic residues" evidence="7">
    <location>
        <begin position="951"/>
        <end position="987"/>
    </location>
</feature>
<dbReference type="GO" id="GO:0034501">
    <property type="term" value="P:protein localization to kinetochore"/>
    <property type="evidence" value="ECO:0000318"/>
    <property type="project" value="GO_Central"/>
</dbReference>
<feature type="compositionally biased region" description="Basic and acidic residues" evidence="7">
    <location>
        <begin position="1118"/>
        <end position="1131"/>
    </location>
</feature>
<dbReference type="Gene3D" id="1.10.510.10">
    <property type="entry name" value="Transferase(Phosphotransferase) domain 1"/>
    <property type="match status" value="1"/>
</dbReference>
<accession>A0A1Y1IB00</accession>
<dbReference type="GO" id="GO:0007094">
    <property type="term" value="P:mitotic spindle assembly checkpoint signaling"/>
    <property type="evidence" value="ECO:0000318"/>
    <property type="project" value="GO_Central"/>
</dbReference>
<keyword evidence="4 10" id="KW-0418">Kinase</keyword>
<dbReference type="PROSITE" id="PS50011">
    <property type="entry name" value="PROTEIN_KINASE_DOM"/>
    <property type="match status" value="1"/>
</dbReference>
<feature type="compositionally biased region" description="Low complexity" evidence="7">
    <location>
        <begin position="699"/>
        <end position="711"/>
    </location>
</feature>
<feature type="compositionally biased region" description="Polar residues" evidence="7">
    <location>
        <begin position="394"/>
        <end position="408"/>
    </location>
</feature>
<dbReference type="OrthoDB" id="20524at2759"/>
<feature type="compositionally biased region" description="Low complexity" evidence="7">
    <location>
        <begin position="997"/>
        <end position="1008"/>
    </location>
</feature>
<feature type="domain" description="Protein kinase" evidence="8">
    <location>
        <begin position="1187"/>
        <end position="1457"/>
    </location>
</feature>
<keyword evidence="1" id="KW-0723">Serine/threonine-protein kinase</keyword>
<dbReference type="InterPro" id="IPR011009">
    <property type="entry name" value="Kinase-like_dom_sf"/>
</dbReference>
<feature type="region of interest" description="Disordered" evidence="7">
    <location>
        <begin position="256"/>
        <end position="277"/>
    </location>
</feature>
<dbReference type="InterPro" id="IPR000719">
    <property type="entry name" value="Prot_kinase_dom"/>
</dbReference>
<dbReference type="InterPro" id="IPR017441">
    <property type="entry name" value="Protein_kinase_ATP_BS"/>
</dbReference>
<feature type="binding site" evidence="6">
    <location>
        <position position="1215"/>
    </location>
    <ligand>
        <name>ATP</name>
        <dbReference type="ChEBI" id="CHEBI:30616"/>
    </ligand>
</feature>
<dbReference type="FunFam" id="3.30.200.20:FF:000131">
    <property type="entry name" value="Dual specificity protein kinase TTK"/>
    <property type="match status" value="1"/>
</dbReference>
<name>A0A1Y1IB00_KLENI</name>
<evidence type="ECO:0000256" key="6">
    <source>
        <dbReference type="PROSITE-ProRule" id="PRU10141"/>
    </source>
</evidence>
<dbReference type="Gene3D" id="1.25.40.430">
    <property type="match status" value="1"/>
</dbReference>
<dbReference type="InterPro" id="IPR013212">
    <property type="entry name" value="Mad3/Bub1_I"/>
</dbReference>
<dbReference type="Gene3D" id="3.30.200.20">
    <property type="entry name" value="Phosphorylase Kinase, domain 1"/>
    <property type="match status" value="1"/>
</dbReference>
<dbReference type="PANTHER" id="PTHR22974">
    <property type="entry name" value="MIXED LINEAGE PROTEIN KINASE"/>
    <property type="match status" value="1"/>
</dbReference>
<dbReference type="PANTHER" id="PTHR22974:SF21">
    <property type="entry name" value="DUAL SPECIFICITY PROTEIN KINASE TTK"/>
    <property type="match status" value="1"/>
</dbReference>
<evidence type="ECO:0000256" key="7">
    <source>
        <dbReference type="SAM" id="MobiDB-lite"/>
    </source>
</evidence>
<dbReference type="FunFam" id="1.10.510.10:FF:000224">
    <property type="entry name" value="serine/threonine-protein kinase mph1 isoform X1"/>
    <property type="match status" value="1"/>
</dbReference>
<dbReference type="Pfam" id="PF00069">
    <property type="entry name" value="Pkinase"/>
    <property type="match status" value="1"/>
</dbReference>
<evidence type="ECO:0000256" key="1">
    <source>
        <dbReference type="ARBA" id="ARBA00022527"/>
    </source>
</evidence>
<dbReference type="OMA" id="GLNWKED"/>
<keyword evidence="3 6" id="KW-0547">Nucleotide-binding</keyword>
<dbReference type="STRING" id="105231.A0A1Y1IB00"/>
<evidence type="ECO:0000313" key="10">
    <source>
        <dbReference type="EMBL" id="GAQ88144.1"/>
    </source>
</evidence>
<feature type="region of interest" description="Disordered" evidence="7">
    <location>
        <begin position="490"/>
        <end position="1177"/>
    </location>
</feature>
<evidence type="ECO:0000256" key="2">
    <source>
        <dbReference type="ARBA" id="ARBA00022679"/>
    </source>
</evidence>
<feature type="domain" description="BUB1 N-terminal" evidence="9">
    <location>
        <begin position="95"/>
        <end position="276"/>
    </location>
</feature>
<keyword evidence="11" id="KW-1185">Reference proteome</keyword>